<dbReference type="Pfam" id="PF17900">
    <property type="entry name" value="Peptidase_M1_N"/>
    <property type="match status" value="1"/>
</dbReference>
<dbReference type="Gene3D" id="3.30.2010.30">
    <property type="match status" value="1"/>
</dbReference>
<dbReference type="PANTHER" id="PTHR11533">
    <property type="entry name" value="PROTEASE M1 ZINC METALLOPROTEASE"/>
    <property type="match status" value="1"/>
</dbReference>
<proteinExistence type="inferred from homology"/>
<sequence length="877" mass="98830">MPNVSPSTVSQQEIGFKTIRATKHSLTRSPTRSTTQASTPVVQWRASKSDIAHSSSYKSSESQSDLPAQRDETPPSGDVSESTRPDSPSKSERSSTGSRNMCCVVTSLLLVLAFVFGVGVYMWMVNIMDEPFDNSKEARLMRQIQHEFGPLETGGPDPKMIINMWVLVIDAPHDSIELYSKGLDIVFATLFSSSPADTRRLSVAHNDTLERIALAHRDQIPAGTHHVQIAYKGTINEGLHGFYRTSPHGGAVSALMNLEATHARRVVPCFDEPRFLANWTLSVRHPKNTTATSNMPMTPGFPQPEIDGEWTRTRFEPTPPLPPHRLALAIHNLGHETGMLEARVRVSAYAREERSELTKELLNVTVELLAHFEAMLGLEYPLQKLHIIMVPGVSRGMVASLGLIIVDEKALIGSSGFEAVPRLQLIAGAVAEGLAKQWLGNMVTMHWWDDLWLSEGFSSFCRLFAYRYYDIAKPYQQPDDLFMAEHHAPLDAEPGYPLPALRQPQNDTDPFNKWPRTPLEIASVFEPRSLLKSAHGIYTMYRSIGSERFWRMFKCPNPYTRATLYSDVFAMAEAGVEPYSRALQFLELLPVEPDNAARRALGAELDKVNRRLLANVQNETVVKLVAAVGKFYQRCEDYGQMETPTWCLEMNNKSDWATVFRTDVQDSCEEGVPTSNCSRIPEATRLFVYCKAAEADEDVAEYIWQKLGLESVTPSSLDELDTLSEALLCSKEWKYPQRVLDVFSDRRLAEKLSFLAGHQADSSQLVDYYVANFGRFLERLRDDPYETLRLIRAIQPAIRTDAHVEKVSERVADALRPTASPPQIQIKTLLTTPDLPDALKAAWLWDEAFERHRLEHEWHAKYSANILDFYSQMNVAK</sequence>
<dbReference type="Gene3D" id="2.60.40.1730">
    <property type="entry name" value="tricorn interacting facor f3 domain"/>
    <property type="match status" value="1"/>
</dbReference>
<feature type="transmembrane region" description="Helical" evidence="9">
    <location>
        <begin position="101"/>
        <end position="124"/>
    </location>
</feature>
<dbReference type="PANTHER" id="PTHR11533:SF299">
    <property type="entry name" value="AMINOPEPTIDASE"/>
    <property type="match status" value="1"/>
</dbReference>
<feature type="domain" description="Peptidase M1 membrane alanine aminopeptidase" evidence="10">
    <location>
        <begin position="362"/>
        <end position="550"/>
    </location>
</feature>
<dbReference type="SUPFAM" id="SSF55486">
    <property type="entry name" value="Metalloproteases ('zincins'), catalytic domain"/>
    <property type="match status" value="1"/>
</dbReference>
<dbReference type="InterPro" id="IPR050344">
    <property type="entry name" value="Peptidase_M1_aminopeptidases"/>
</dbReference>
<feature type="compositionally biased region" description="Polar residues" evidence="8">
    <location>
        <begin position="1"/>
        <end position="13"/>
    </location>
</feature>
<dbReference type="Gene3D" id="1.10.390.10">
    <property type="entry name" value="Neutral Protease Domain 2"/>
    <property type="match status" value="1"/>
</dbReference>
<dbReference type="GO" id="GO:0005615">
    <property type="term" value="C:extracellular space"/>
    <property type="evidence" value="ECO:0007669"/>
    <property type="project" value="TreeGrafter"/>
</dbReference>
<evidence type="ECO:0000256" key="9">
    <source>
        <dbReference type="SAM" id="Phobius"/>
    </source>
</evidence>
<dbReference type="InterPro" id="IPR024571">
    <property type="entry name" value="ERAP1-like_C_dom"/>
</dbReference>
<feature type="domain" description="Aminopeptidase N-like N-terminal" evidence="12">
    <location>
        <begin position="171"/>
        <end position="322"/>
    </location>
</feature>
<dbReference type="GO" id="GO:0016020">
    <property type="term" value="C:membrane"/>
    <property type="evidence" value="ECO:0007669"/>
    <property type="project" value="TreeGrafter"/>
</dbReference>
<dbReference type="GO" id="GO:0043171">
    <property type="term" value="P:peptide catabolic process"/>
    <property type="evidence" value="ECO:0007669"/>
    <property type="project" value="TreeGrafter"/>
</dbReference>
<evidence type="ECO:0000256" key="8">
    <source>
        <dbReference type="SAM" id="MobiDB-lite"/>
    </source>
</evidence>
<dbReference type="GO" id="GO:0070006">
    <property type="term" value="F:metalloaminopeptidase activity"/>
    <property type="evidence" value="ECO:0007669"/>
    <property type="project" value="TreeGrafter"/>
</dbReference>
<dbReference type="PRINTS" id="PR00756">
    <property type="entry name" value="ALADIPTASE"/>
</dbReference>
<dbReference type="SUPFAM" id="SSF63737">
    <property type="entry name" value="Leukotriene A4 hydrolase N-terminal domain"/>
    <property type="match status" value="1"/>
</dbReference>
<evidence type="ECO:0000313" key="13">
    <source>
        <dbReference type="EMBL" id="CAJ0562525.1"/>
    </source>
</evidence>
<gene>
    <name evidence="13" type="ORF">MSPICULIGERA_LOCUS2147</name>
</gene>
<evidence type="ECO:0000259" key="10">
    <source>
        <dbReference type="Pfam" id="PF01433"/>
    </source>
</evidence>
<keyword evidence="14" id="KW-1185">Reference proteome</keyword>
<dbReference type="Gene3D" id="1.25.50.20">
    <property type="match status" value="1"/>
</dbReference>
<dbReference type="InterPro" id="IPR027268">
    <property type="entry name" value="Peptidase_M4/M1_CTD_sf"/>
</dbReference>
<evidence type="ECO:0000256" key="7">
    <source>
        <dbReference type="ARBA" id="ARBA00023049"/>
    </source>
</evidence>
<feature type="compositionally biased region" description="Low complexity" evidence="8">
    <location>
        <begin position="54"/>
        <end position="64"/>
    </location>
</feature>
<dbReference type="InterPro" id="IPR042097">
    <property type="entry name" value="Aminopeptidase_N-like_N_sf"/>
</dbReference>
<keyword evidence="9" id="KW-1133">Transmembrane helix</keyword>
<comment type="caution">
    <text evidence="13">The sequence shown here is derived from an EMBL/GenBank/DDBJ whole genome shotgun (WGS) entry which is preliminary data.</text>
</comment>
<evidence type="ECO:0000256" key="2">
    <source>
        <dbReference type="ARBA" id="ARBA00010136"/>
    </source>
</evidence>
<keyword evidence="9" id="KW-0472">Membrane</keyword>
<feature type="domain" description="ERAP1-like C-terminal" evidence="11">
    <location>
        <begin position="558"/>
        <end position="814"/>
    </location>
</feature>
<evidence type="ECO:0000259" key="11">
    <source>
        <dbReference type="Pfam" id="PF11838"/>
    </source>
</evidence>
<dbReference type="GO" id="GO:0006508">
    <property type="term" value="P:proteolysis"/>
    <property type="evidence" value="ECO:0007669"/>
    <property type="project" value="UniProtKB-KW"/>
</dbReference>
<feature type="compositionally biased region" description="Polar residues" evidence="8">
    <location>
        <begin position="27"/>
        <end position="41"/>
    </location>
</feature>
<feature type="compositionally biased region" description="Basic and acidic residues" evidence="8">
    <location>
        <begin position="81"/>
        <end position="93"/>
    </location>
</feature>
<comment type="similarity">
    <text evidence="2">Belongs to the peptidase M1 family.</text>
</comment>
<keyword evidence="6" id="KW-0862">Zinc</keyword>
<keyword evidence="3" id="KW-0645">Protease</keyword>
<dbReference type="GO" id="GO:0005737">
    <property type="term" value="C:cytoplasm"/>
    <property type="evidence" value="ECO:0007669"/>
    <property type="project" value="TreeGrafter"/>
</dbReference>
<feature type="region of interest" description="Disordered" evidence="8">
    <location>
        <begin position="1"/>
        <end position="97"/>
    </location>
</feature>
<keyword evidence="5" id="KW-0378">Hydrolase</keyword>
<dbReference type="Pfam" id="PF11838">
    <property type="entry name" value="ERAP1_C"/>
    <property type="match status" value="1"/>
</dbReference>
<dbReference type="AlphaFoldDB" id="A0AA36C6U7"/>
<dbReference type="GO" id="GO:0042277">
    <property type="term" value="F:peptide binding"/>
    <property type="evidence" value="ECO:0007669"/>
    <property type="project" value="TreeGrafter"/>
</dbReference>
<organism evidence="13 14">
    <name type="scientific">Mesorhabditis spiculigera</name>
    <dbReference type="NCBI Taxonomy" id="96644"/>
    <lineage>
        <taxon>Eukaryota</taxon>
        <taxon>Metazoa</taxon>
        <taxon>Ecdysozoa</taxon>
        <taxon>Nematoda</taxon>
        <taxon>Chromadorea</taxon>
        <taxon>Rhabditida</taxon>
        <taxon>Rhabditina</taxon>
        <taxon>Rhabditomorpha</taxon>
        <taxon>Rhabditoidea</taxon>
        <taxon>Rhabditidae</taxon>
        <taxon>Mesorhabditinae</taxon>
        <taxon>Mesorhabditis</taxon>
    </lineage>
</organism>
<dbReference type="InterPro" id="IPR045357">
    <property type="entry name" value="Aminopeptidase_N-like_N"/>
</dbReference>
<evidence type="ECO:0000256" key="4">
    <source>
        <dbReference type="ARBA" id="ARBA00022723"/>
    </source>
</evidence>
<feature type="non-terminal residue" evidence="13">
    <location>
        <position position="1"/>
    </location>
</feature>
<reference evidence="13" key="1">
    <citation type="submission" date="2023-06" db="EMBL/GenBank/DDBJ databases">
        <authorList>
            <person name="Delattre M."/>
        </authorList>
    </citation>
    <scope>NUCLEOTIDE SEQUENCE</scope>
    <source>
        <strain evidence="13">AF72</strain>
    </source>
</reference>
<evidence type="ECO:0000259" key="12">
    <source>
        <dbReference type="Pfam" id="PF17900"/>
    </source>
</evidence>
<comment type="cofactor">
    <cofactor evidence="1">
        <name>Zn(2+)</name>
        <dbReference type="ChEBI" id="CHEBI:29105"/>
    </cofactor>
</comment>
<dbReference type="EMBL" id="CATQJA010000650">
    <property type="protein sequence ID" value="CAJ0562525.1"/>
    <property type="molecule type" value="Genomic_DNA"/>
</dbReference>
<dbReference type="GO" id="GO:0008270">
    <property type="term" value="F:zinc ion binding"/>
    <property type="evidence" value="ECO:0007669"/>
    <property type="project" value="InterPro"/>
</dbReference>
<evidence type="ECO:0000256" key="6">
    <source>
        <dbReference type="ARBA" id="ARBA00022833"/>
    </source>
</evidence>
<evidence type="ECO:0008006" key="15">
    <source>
        <dbReference type="Google" id="ProtNLM"/>
    </source>
</evidence>
<dbReference type="InterPro" id="IPR014782">
    <property type="entry name" value="Peptidase_M1_dom"/>
</dbReference>
<dbReference type="Pfam" id="PF01433">
    <property type="entry name" value="Peptidase_M1"/>
    <property type="match status" value="1"/>
</dbReference>
<accession>A0AA36C6U7</accession>
<keyword evidence="7" id="KW-0482">Metalloprotease</keyword>
<name>A0AA36C6U7_9BILA</name>
<evidence type="ECO:0000256" key="3">
    <source>
        <dbReference type="ARBA" id="ARBA00022670"/>
    </source>
</evidence>
<evidence type="ECO:0000313" key="14">
    <source>
        <dbReference type="Proteomes" id="UP001177023"/>
    </source>
</evidence>
<dbReference type="InterPro" id="IPR001930">
    <property type="entry name" value="Peptidase_M1"/>
</dbReference>
<keyword evidence="4" id="KW-0479">Metal-binding</keyword>
<evidence type="ECO:0000256" key="5">
    <source>
        <dbReference type="ARBA" id="ARBA00022801"/>
    </source>
</evidence>
<evidence type="ECO:0000256" key="1">
    <source>
        <dbReference type="ARBA" id="ARBA00001947"/>
    </source>
</evidence>
<protein>
    <recommendedName>
        <fullName evidence="15">Aminopeptidase</fullName>
    </recommendedName>
</protein>
<dbReference type="Proteomes" id="UP001177023">
    <property type="component" value="Unassembled WGS sequence"/>
</dbReference>
<keyword evidence="9" id="KW-0812">Transmembrane</keyword>